<dbReference type="Proteomes" id="UP000324575">
    <property type="component" value="Unassembled WGS sequence"/>
</dbReference>
<gene>
    <name evidence="1" type="ORF">EZS26_003311</name>
</gene>
<sequence length="54" mass="6264">MQSAGDKHDFFPLGSFIDIFPDFVVFYSVDFFILQSYVKKSFIVDSSIKCNFII</sequence>
<dbReference type="EMBL" id="SNRX01000069">
    <property type="protein sequence ID" value="KAA6300544.1"/>
    <property type="molecule type" value="Genomic_DNA"/>
</dbReference>
<evidence type="ECO:0000313" key="2">
    <source>
        <dbReference type="Proteomes" id="UP000324575"/>
    </source>
</evidence>
<reference evidence="1 2" key="1">
    <citation type="submission" date="2019-03" db="EMBL/GenBank/DDBJ databases">
        <title>Single cell metagenomics reveals metabolic interactions within the superorganism composed of flagellate Streblomastix strix and complex community of Bacteroidetes bacteria on its surface.</title>
        <authorList>
            <person name="Treitli S.C."/>
            <person name="Kolisko M."/>
            <person name="Husnik F."/>
            <person name="Keeling P."/>
            <person name="Hampl V."/>
        </authorList>
    </citation>
    <scope>NUCLEOTIDE SEQUENCE [LARGE SCALE GENOMIC DNA]</scope>
    <source>
        <strain evidence="1">St1</strain>
    </source>
</reference>
<dbReference type="AlphaFoldDB" id="A0A5M8NXS1"/>
<comment type="caution">
    <text evidence="1">The sequence shown here is derived from an EMBL/GenBank/DDBJ whole genome shotgun (WGS) entry which is preliminary data.</text>
</comment>
<name>A0A5M8NXS1_9BACT</name>
<proteinExistence type="predicted"/>
<evidence type="ECO:0000313" key="1">
    <source>
        <dbReference type="EMBL" id="KAA6300544.1"/>
    </source>
</evidence>
<organism evidence="1 2">
    <name type="scientific">Candidatus Ordinivivax streblomastigis</name>
    <dbReference type="NCBI Taxonomy" id="2540710"/>
    <lineage>
        <taxon>Bacteria</taxon>
        <taxon>Pseudomonadati</taxon>
        <taxon>Bacteroidota</taxon>
        <taxon>Bacteroidia</taxon>
        <taxon>Bacteroidales</taxon>
        <taxon>Candidatus Ordinivivax</taxon>
    </lineage>
</organism>
<accession>A0A5M8NXS1</accession>
<protein>
    <submittedName>
        <fullName evidence="1">Uncharacterized protein</fullName>
    </submittedName>
</protein>